<dbReference type="InterPro" id="IPR006139">
    <property type="entry name" value="D-isomer_2_OHA_DH_cat_dom"/>
</dbReference>
<dbReference type="GO" id="GO:0033711">
    <property type="term" value="F:4-phosphoerythronate dehydrogenase activity"/>
    <property type="evidence" value="ECO:0007669"/>
    <property type="project" value="UniProtKB-EC"/>
</dbReference>
<dbReference type="GO" id="GO:0008615">
    <property type="term" value="P:pyridoxine biosynthetic process"/>
    <property type="evidence" value="ECO:0007669"/>
    <property type="project" value="UniProtKB-UniRule"/>
</dbReference>
<comment type="function">
    <text evidence="5">Catalyzes the oxidation of erythronate-4-phosphate to 3-hydroxy-2-oxo-4-phosphonooxybutanoate.</text>
</comment>
<feature type="binding site" evidence="5">
    <location>
        <position position="259"/>
    </location>
    <ligand>
        <name>NAD(+)</name>
        <dbReference type="ChEBI" id="CHEBI:57540"/>
    </ligand>
</feature>
<dbReference type="Gene3D" id="3.30.1370.170">
    <property type="match status" value="1"/>
</dbReference>
<dbReference type="GO" id="GO:0005737">
    <property type="term" value="C:cytoplasm"/>
    <property type="evidence" value="ECO:0007669"/>
    <property type="project" value="UniProtKB-SubCell"/>
</dbReference>
<dbReference type="Pfam" id="PF00389">
    <property type="entry name" value="2-Hacid_dh"/>
    <property type="match status" value="1"/>
</dbReference>
<gene>
    <name evidence="5 9" type="primary">pdxB</name>
    <name evidence="9" type="ORF">GCM10007894_05800</name>
</gene>
<keyword evidence="4 5" id="KW-0664">Pyridoxine biosynthesis</keyword>
<dbReference type="GO" id="GO:0046983">
    <property type="term" value="F:protein dimerization activity"/>
    <property type="evidence" value="ECO:0007669"/>
    <property type="project" value="InterPro"/>
</dbReference>
<comment type="similarity">
    <text evidence="5">Belongs to the D-isomer specific 2-hydroxyacid dehydrogenase family. PdxB subfamily.</text>
</comment>
<dbReference type="CDD" id="cd12158">
    <property type="entry name" value="ErythrP_dh"/>
    <property type="match status" value="1"/>
</dbReference>
<dbReference type="PANTHER" id="PTHR10996">
    <property type="entry name" value="2-HYDROXYACID DEHYDROGENASE-RELATED"/>
    <property type="match status" value="1"/>
</dbReference>
<comment type="subunit">
    <text evidence="5">Homodimer.</text>
</comment>
<sequence length="375" mass="42200">MMQIVADENMPYVDELFGQHANIRRLPGRTIQSNDLVDVDILLVRSVTKVNAELLHHANRLKFVGSATIGLDHIDEALLRTRGINYSNAPGCNATGVGQYVATALLKIASQENVYLKNKRVGIIGAGNTGSATFQCLSALGMHCYFYDPLLEAKGDKRINASFEWMLENCDVLSFHVPLTHAGPFPTHHMVNERVLSAMKPDVWLVNACRGGVIDNKALLEWRKSHPNSRLVLDVWEGEPQVHKNLVEWVDVATPHIAGYSMEGKARGTWMLYQWLAPLMNWPEAIDYKALIQLPNPPSQTIESRLTEEQLNALASLVYDLNLDDELFRKEGLTAEGFDGLRKNHQLRREFSALTLVLDRQFDVNWLKQFGFTIG</sequence>
<dbReference type="InterPro" id="IPR029753">
    <property type="entry name" value="D-isomer_DH_CS"/>
</dbReference>
<dbReference type="AlphaFoldDB" id="A0AA37TLG3"/>
<feature type="active site" evidence="5">
    <location>
        <position position="210"/>
    </location>
</feature>
<evidence type="ECO:0000259" key="8">
    <source>
        <dbReference type="Pfam" id="PF11890"/>
    </source>
</evidence>
<evidence type="ECO:0000256" key="4">
    <source>
        <dbReference type="ARBA" id="ARBA00023096"/>
    </source>
</evidence>
<feature type="binding site" evidence="5">
    <location>
        <position position="148"/>
    </location>
    <ligand>
        <name>NAD(+)</name>
        <dbReference type="ChEBI" id="CHEBI:57540"/>
    </ligand>
</feature>
<proteinExistence type="inferred from homology"/>
<dbReference type="GO" id="GO:0051287">
    <property type="term" value="F:NAD binding"/>
    <property type="evidence" value="ECO:0007669"/>
    <property type="project" value="InterPro"/>
</dbReference>
<dbReference type="SUPFAM" id="SSF51735">
    <property type="entry name" value="NAD(P)-binding Rossmann-fold domains"/>
    <property type="match status" value="1"/>
</dbReference>
<evidence type="ECO:0000256" key="5">
    <source>
        <dbReference type="HAMAP-Rule" id="MF_01825"/>
    </source>
</evidence>
<dbReference type="InterPro" id="IPR036291">
    <property type="entry name" value="NAD(P)-bd_dom_sf"/>
</dbReference>
<dbReference type="EMBL" id="BSPO01000002">
    <property type="protein sequence ID" value="GLS82603.1"/>
    <property type="molecule type" value="Genomic_DNA"/>
</dbReference>
<protein>
    <recommendedName>
        <fullName evidence="5">Erythronate-4-phosphate dehydrogenase</fullName>
        <ecNumber evidence="5">1.1.1.290</ecNumber>
    </recommendedName>
</protein>
<feature type="domain" description="D-isomer specific 2-hydroxyacid dehydrogenase NAD-binding" evidence="7">
    <location>
        <begin position="115"/>
        <end position="258"/>
    </location>
</feature>
<feature type="domain" description="Erythronate-4-phosphate dehydrogenase dimerisation" evidence="8">
    <location>
        <begin position="298"/>
        <end position="371"/>
    </location>
</feature>
<keyword evidence="2 5" id="KW-0560">Oxidoreductase</keyword>
<name>A0AA37TLG3_9GAMM</name>
<accession>A0AA37TLG3</accession>
<evidence type="ECO:0000256" key="2">
    <source>
        <dbReference type="ARBA" id="ARBA00023002"/>
    </source>
</evidence>
<evidence type="ECO:0000313" key="9">
    <source>
        <dbReference type="EMBL" id="GLS82603.1"/>
    </source>
</evidence>
<comment type="caution">
    <text evidence="9">The sequence shown here is derived from an EMBL/GenBank/DDBJ whole genome shotgun (WGS) entry which is preliminary data.</text>
</comment>
<feature type="binding site" evidence="5">
    <location>
        <position position="234"/>
    </location>
    <ligand>
        <name>NAD(+)</name>
        <dbReference type="ChEBI" id="CHEBI:57540"/>
    </ligand>
</feature>
<keyword evidence="10" id="KW-1185">Reference proteome</keyword>
<dbReference type="InterPro" id="IPR020921">
    <property type="entry name" value="Erythronate-4-P_DHase"/>
</dbReference>
<dbReference type="Pfam" id="PF02826">
    <property type="entry name" value="2-Hacid_dh_C"/>
    <property type="match status" value="1"/>
</dbReference>
<evidence type="ECO:0000259" key="7">
    <source>
        <dbReference type="Pfam" id="PF02826"/>
    </source>
</evidence>
<comment type="caution">
    <text evidence="5">Lacks conserved residue(s) required for the propagation of feature annotation.</text>
</comment>
<keyword evidence="1 5" id="KW-0963">Cytoplasm</keyword>
<dbReference type="InterPro" id="IPR050223">
    <property type="entry name" value="D-isomer_2-hydroxyacid_DH"/>
</dbReference>
<dbReference type="InterPro" id="IPR024531">
    <property type="entry name" value="Erythronate-4-P_DHase_dimer"/>
</dbReference>
<comment type="catalytic activity">
    <reaction evidence="5">
        <text>4-phospho-D-erythronate + NAD(+) = (R)-3-hydroxy-2-oxo-4-phosphooxybutanoate + NADH + H(+)</text>
        <dbReference type="Rhea" id="RHEA:18829"/>
        <dbReference type="ChEBI" id="CHEBI:15378"/>
        <dbReference type="ChEBI" id="CHEBI:57540"/>
        <dbReference type="ChEBI" id="CHEBI:57945"/>
        <dbReference type="ChEBI" id="CHEBI:58538"/>
        <dbReference type="ChEBI" id="CHEBI:58766"/>
        <dbReference type="EC" id="1.1.1.290"/>
    </reaction>
</comment>
<feature type="binding site" evidence="5">
    <location>
        <position position="46"/>
    </location>
    <ligand>
        <name>substrate</name>
    </ligand>
</feature>
<reference evidence="9 10" key="1">
    <citation type="journal article" date="2014" name="Int. J. Syst. Evol. Microbiol.">
        <title>Complete genome sequence of Corynebacterium casei LMG S-19264T (=DSM 44701T), isolated from a smear-ripened cheese.</title>
        <authorList>
            <consortium name="US DOE Joint Genome Institute (JGI-PGF)"/>
            <person name="Walter F."/>
            <person name="Albersmeier A."/>
            <person name="Kalinowski J."/>
            <person name="Ruckert C."/>
        </authorList>
    </citation>
    <scope>NUCLEOTIDE SEQUENCE [LARGE SCALE GENOMIC DNA]</scope>
    <source>
        <strain evidence="9 10">NBRC 112785</strain>
    </source>
</reference>
<feature type="binding site" evidence="5">
    <location>
        <position position="260"/>
    </location>
    <ligand>
        <name>substrate</name>
    </ligand>
</feature>
<dbReference type="PROSITE" id="PS00671">
    <property type="entry name" value="D_2_HYDROXYACID_DH_3"/>
    <property type="match status" value="1"/>
</dbReference>
<dbReference type="EC" id="1.1.1.290" evidence="5"/>
<keyword evidence="3 5" id="KW-0520">NAD</keyword>
<evidence type="ECO:0000256" key="3">
    <source>
        <dbReference type="ARBA" id="ARBA00023027"/>
    </source>
</evidence>
<evidence type="ECO:0000313" key="10">
    <source>
        <dbReference type="Proteomes" id="UP001157439"/>
    </source>
</evidence>
<dbReference type="Gene3D" id="3.40.50.720">
    <property type="entry name" value="NAD(P)-binding Rossmann-like Domain"/>
    <property type="match status" value="2"/>
</dbReference>
<feature type="binding site" evidence="5">
    <location>
        <position position="68"/>
    </location>
    <ligand>
        <name>substrate</name>
    </ligand>
</feature>
<dbReference type="InterPro" id="IPR006140">
    <property type="entry name" value="D-isomer_DH_NAD-bd"/>
</dbReference>
<evidence type="ECO:0000256" key="1">
    <source>
        <dbReference type="ARBA" id="ARBA00022490"/>
    </source>
</evidence>
<evidence type="ECO:0000259" key="6">
    <source>
        <dbReference type="Pfam" id="PF00389"/>
    </source>
</evidence>
<feature type="domain" description="D-isomer specific 2-hydroxyacid dehydrogenase catalytic" evidence="6">
    <location>
        <begin position="33"/>
        <end position="259"/>
    </location>
</feature>
<dbReference type="Proteomes" id="UP001157439">
    <property type="component" value="Unassembled WGS sequence"/>
</dbReference>
<dbReference type="InterPro" id="IPR038251">
    <property type="entry name" value="PdxB_dimer_sf"/>
</dbReference>
<dbReference type="SUPFAM" id="SSF52283">
    <property type="entry name" value="Formate/glycerate dehydrogenase catalytic domain-like"/>
    <property type="match status" value="1"/>
</dbReference>
<dbReference type="HAMAP" id="MF_01825">
    <property type="entry name" value="PdxB"/>
    <property type="match status" value="1"/>
</dbReference>
<organism evidence="9 10">
    <name type="scientific">Paraferrimonas haliotis</name>
    <dbReference type="NCBI Taxonomy" id="2013866"/>
    <lineage>
        <taxon>Bacteria</taxon>
        <taxon>Pseudomonadati</taxon>
        <taxon>Pseudomonadota</taxon>
        <taxon>Gammaproteobacteria</taxon>
        <taxon>Alteromonadales</taxon>
        <taxon>Ferrimonadaceae</taxon>
        <taxon>Paraferrimonas</taxon>
    </lineage>
</organism>
<feature type="active site" evidence="5">
    <location>
        <position position="239"/>
    </location>
</feature>
<dbReference type="Pfam" id="PF11890">
    <property type="entry name" value="DUF3410"/>
    <property type="match status" value="1"/>
</dbReference>
<comment type="subcellular location">
    <subcellularLocation>
        <location evidence="5">Cytoplasm</location>
    </subcellularLocation>
</comment>
<comment type="pathway">
    <text evidence="5">Cofactor biosynthesis; pyridoxine 5'-phosphate biosynthesis; pyridoxine 5'-phosphate from D-erythrose 4-phosphate: step 2/5.</text>
</comment>
<feature type="active site" description="Proton donor" evidence="5">
    <location>
        <position position="256"/>
    </location>
</feature>